<evidence type="ECO:0000259" key="2">
    <source>
        <dbReference type="Pfam" id="PF00135"/>
    </source>
</evidence>
<dbReference type="InterPro" id="IPR029058">
    <property type="entry name" value="AB_hydrolase_fold"/>
</dbReference>
<evidence type="ECO:0000313" key="3">
    <source>
        <dbReference type="EMBL" id="KAJ8939209.1"/>
    </source>
</evidence>
<dbReference type="SUPFAM" id="SSF53474">
    <property type="entry name" value="alpha/beta-Hydrolases"/>
    <property type="match status" value="1"/>
</dbReference>
<evidence type="ECO:0000256" key="1">
    <source>
        <dbReference type="ARBA" id="ARBA00023180"/>
    </source>
</evidence>
<gene>
    <name evidence="3" type="ORF">NQ314_011197</name>
</gene>
<reference evidence="3" key="1">
    <citation type="journal article" date="2023" name="Insect Mol. Biol.">
        <title>Genome sequencing provides insights into the evolution of gene families encoding plant cell wall-degrading enzymes in longhorned beetles.</title>
        <authorList>
            <person name="Shin N.R."/>
            <person name="Okamura Y."/>
            <person name="Kirsch R."/>
            <person name="Pauchet Y."/>
        </authorList>
    </citation>
    <scope>NUCLEOTIDE SEQUENCE</scope>
    <source>
        <strain evidence="3">RBIC_L_NR</strain>
    </source>
</reference>
<keyword evidence="4" id="KW-1185">Reference proteome</keyword>
<dbReference type="AlphaFoldDB" id="A0AAV8XL69"/>
<keyword evidence="1" id="KW-0325">Glycoprotein</keyword>
<dbReference type="InterPro" id="IPR002018">
    <property type="entry name" value="CarbesteraseB"/>
</dbReference>
<organism evidence="3 4">
    <name type="scientific">Rhamnusium bicolor</name>
    <dbReference type="NCBI Taxonomy" id="1586634"/>
    <lineage>
        <taxon>Eukaryota</taxon>
        <taxon>Metazoa</taxon>
        <taxon>Ecdysozoa</taxon>
        <taxon>Arthropoda</taxon>
        <taxon>Hexapoda</taxon>
        <taxon>Insecta</taxon>
        <taxon>Pterygota</taxon>
        <taxon>Neoptera</taxon>
        <taxon>Endopterygota</taxon>
        <taxon>Coleoptera</taxon>
        <taxon>Polyphaga</taxon>
        <taxon>Cucujiformia</taxon>
        <taxon>Chrysomeloidea</taxon>
        <taxon>Cerambycidae</taxon>
        <taxon>Lepturinae</taxon>
        <taxon>Rhagiini</taxon>
        <taxon>Rhamnusium</taxon>
    </lineage>
</organism>
<feature type="domain" description="Carboxylesterase type B" evidence="2">
    <location>
        <begin position="7"/>
        <end position="48"/>
    </location>
</feature>
<protein>
    <recommendedName>
        <fullName evidence="2">Carboxylesterase type B domain-containing protein</fullName>
    </recommendedName>
</protein>
<sequence length="59" mass="6630">MNFYDLPEVETPLGKIIGEWRNSNGGIKYAAFEGIPYAKPPIGELRFEVRGQSFSSSKH</sequence>
<dbReference type="EMBL" id="JANEYF010003108">
    <property type="protein sequence ID" value="KAJ8939209.1"/>
    <property type="molecule type" value="Genomic_DNA"/>
</dbReference>
<proteinExistence type="predicted"/>
<accession>A0AAV8XL69</accession>
<dbReference type="Proteomes" id="UP001162156">
    <property type="component" value="Unassembled WGS sequence"/>
</dbReference>
<dbReference type="Gene3D" id="3.40.50.1820">
    <property type="entry name" value="alpha/beta hydrolase"/>
    <property type="match status" value="1"/>
</dbReference>
<comment type="caution">
    <text evidence="3">The sequence shown here is derived from an EMBL/GenBank/DDBJ whole genome shotgun (WGS) entry which is preliminary data.</text>
</comment>
<dbReference type="Pfam" id="PF00135">
    <property type="entry name" value="COesterase"/>
    <property type="match status" value="1"/>
</dbReference>
<name>A0AAV8XL69_9CUCU</name>
<evidence type="ECO:0000313" key="4">
    <source>
        <dbReference type="Proteomes" id="UP001162156"/>
    </source>
</evidence>